<accession>A0A9J6ER46</accession>
<feature type="compositionally biased region" description="Polar residues" evidence="1">
    <location>
        <begin position="133"/>
        <end position="147"/>
    </location>
</feature>
<keyword evidence="3" id="KW-1185">Reference proteome</keyword>
<feature type="region of interest" description="Disordered" evidence="1">
    <location>
        <begin position="1"/>
        <end position="51"/>
    </location>
</feature>
<evidence type="ECO:0000313" key="2">
    <source>
        <dbReference type="EMBL" id="KAH8036644.1"/>
    </source>
</evidence>
<reference evidence="2" key="1">
    <citation type="journal article" date="2020" name="Cell">
        <title>Large-Scale Comparative Analyses of Tick Genomes Elucidate Their Genetic Diversity and Vector Capacities.</title>
        <authorList>
            <consortium name="Tick Genome and Microbiome Consortium (TIGMIC)"/>
            <person name="Jia N."/>
            <person name="Wang J."/>
            <person name="Shi W."/>
            <person name="Du L."/>
            <person name="Sun Y."/>
            <person name="Zhan W."/>
            <person name="Jiang J.F."/>
            <person name="Wang Q."/>
            <person name="Zhang B."/>
            <person name="Ji P."/>
            <person name="Bell-Sakyi L."/>
            <person name="Cui X.M."/>
            <person name="Yuan T.T."/>
            <person name="Jiang B.G."/>
            <person name="Yang W.F."/>
            <person name="Lam T.T."/>
            <person name="Chang Q.C."/>
            <person name="Ding S.J."/>
            <person name="Wang X.J."/>
            <person name="Zhu J.G."/>
            <person name="Ruan X.D."/>
            <person name="Zhao L."/>
            <person name="Wei J.T."/>
            <person name="Ye R.Z."/>
            <person name="Que T.C."/>
            <person name="Du C.H."/>
            <person name="Zhou Y.H."/>
            <person name="Cheng J.X."/>
            <person name="Dai P.F."/>
            <person name="Guo W.B."/>
            <person name="Han X.H."/>
            <person name="Huang E.J."/>
            <person name="Li L.F."/>
            <person name="Wei W."/>
            <person name="Gao Y.C."/>
            <person name="Liu J.Z."/>
            <person name="Shao H.Z."/>
            <person name="Wang X."/>
            <person name="Wang C.C."/>
            <person name="Yang T.C."/>
            <person name="Huo Q.B."/>
            <person name="Li W."/>
            <person name="Chen H.Y."/>
            <person name="Chen S.E."/>
            <person name="Zhou L.G."/>
            <person name="Ni X.B."/>
            <person name="Tian J.H."/>
            <person name="Sheng Y."/>
            <person name="Liu T."/>
            <person name="Pan Y.S."/>
            <person name="Xia L.Y."/>
            <person name="Li J."/>
            <person name="Zhao F."/>
            <person name="Cao W.C."/>
        </authorList>
    </citation>
    <scope>NUCLEOTIDE SEQUENCE</scope>
    <source>
        <strain evidence="2">Rmic-2018</strain>
    </source>
</reference>
<proteinExistence type="predicted"/>
<protein>
    <submittedName>
        <fullName evidence="2">Uncharacterized protein</fullName>
    </submittedName>
</protein>
<gene>
    <name evidence="2" type="ORF">HPB51_003237</name>
</gene>
<feature type="region of interest" description="Disordered" evidence="1">
    <location>
        <begin position="131"/>
        <end position="176"/>
    </location>
</feature>
<reference evidence="2" key="2">
    <citation type="submission" date="2021-09" db="EMBL/GenBank/DDBJ databases">
        <authorList>
            <person name="Jia N."/>
            <person name="Wang J."/>
            <person name="Shi W."/>
            <person name="Du L."/>
            <person name="Sun Y."/>
            <person name="Zhan W."/>
            <person name="Jiang J."/>
            <person name="Wang Q."/>
            <person name="Zhang B."/>
            <person name="Ji P."/>
            <person name="Sakyi L.B."/>
            <person name="Cui X."/>
            <person name="Yuan T."/>
            <person name="Jiang B."/>
            <person name="Yang W."/>
            <person name="Lam T.T.-Y."/>
            <person name="Chang Q."/>
            <person name="Ding S."/>
            <person name="Wang X."/>
            <person name="Zhu J."/>
            <person name="Ruan X."/>
            <person name="Zhao L."/>
            <person name="Wei J."/>
            <person name="Que T."/>
            <person name="Du C."/>
            <person name="Cheng J."/>
            <person name="Dai P."/>
            <person name="Han X."/>
            <person name="Huang E."/>
            <person name="Gao Y."/>
            <person name="Liu J."/>
            <person name="Shao H."/>
            <person name="Ye R."/>
            <person name="Li L."/>
            <person name="Wei W."/>
            <person name="Wang X."/>
            <person name="Wang C."/>
            <person name="Huo Q."/>
            <person name="Li W."/>
            <person name="Guo W."/>
            <person name="Chen H."/>
            <person name="Chen S."/>
            <person name="Zhou L."/>
            <person name="Zhou L."/>
            <person name="Ni X."/>
            <person name="Tian J."/>
            <person name="Zhou Y."/>
            <person name="Sheng Y."/>
            <person name="Liu T."/>
            <person name="Pan Y."/>
            <person name="Xia L."/>
            <person name="Li J."/>
            <person name="Zhao F."/>
            <person name="Cao W."/>
        </authorList>
    </citation>
    <scope>NUCLEOTIDE SEQUENCE</scope>
    <source>
        <strain evidence="2">Rmic-2018</strain>
        <tissue evidence="2">Larvae</tissue>
    </source>
</reference>
<evidence type="ECO:0000256" key="1">
    <source>
        <dbReference type="SAM" id="MobiDB-lite"/>
    </source>
</evidence>
<dbReference type="AlphaFoldDB" id="A0A9J6ER46"/>
<name>A0A9J6ER46_RHIMP</name>
<organism evidence="2 3">
    <name type="scientific">Rhipicephalus microplus</name>
    <name type="common">Cattle tick</name>
    <name type="synonym">Boophilus microplus</name>
    <dbReference type="NCBI Taxonomy" id="6941"/>
    <lineage>
        <taxon>Eukaryota</taxon>
        <taxon>Metazoa</taxon>
        <taxon>Ecdysozoa</taxon>
        <taxon>Arthropoda</taxon>
        <taxon>Chelicerata</taxon>
        <taxon>Arachnida</taxon>
        <taxon>Acari</taxon>
        <taxon>Parasitiformes</taxon>
        <taxon>Ixodida</taxon>
        <taxon>Ixodoidea</taxon>
        <taxon>Ixodidae</taxon>
        <taxon>Rhipicephalinae</taxon>
        <taxon>Rhipicephalus</taxon>
        <taxon>Boophilus</taxon>
    </lineage>
</organism>
<feature type="compositionally biased region" description="Polar residues" evidence="1">
    <location>
        <begin position="29"/>
        <end position="47"/>
    </location>
</feature>
<dbReference type="Proteomes" id="UP000821866">
    <property type="component" value="Chromosome 10"/>
</dbReference>
<feature type="compositionally biased region" description="Polar residues" evidence="1">
    <location>
        <begin position="160"/>
        <end position="170"/>
    </location>
</feature>
<sequence>MHQPLTWRRGLNNEPMADVEQKTKREDNTVCTEASQQQVQPATTTSMKTDHTEVKNSTLIVDEAAFGTNKLKLTTPQGICEDSISPTRLTRADTIENRTTPNENANGTTELAMLNTTLQMMARLLERQLRTPPDTSNDNATSAQLQITTTPDLTGTLPTYSGTESDNFAQWKTAVE</sequence>
<feature type="compositionally biased region" description="Low complexity" evidence="1">
    <location>
        <begin position="148"/>
        <end position="159"/>
    </location>
</feature>
<feature type="compositionally biased region" description="Basic and acidic residues" evidence="1">
    <location>
        <begin position="19"/>
        <end position="28"/>
    </location>
</feature>
<dbReference type="EMBL" id="JABSTU010000002">
    <property type="protein sequence ID" value="KAH8036644.1"/>
    <property type="molecule type" value="Genomic_DNA"/>
</dbReference>
<comment type="caution">
    <text evidence="2">The sequence shown here is derived from an EMBL/GenBank/DDBJ whole genome shotgun (WGS) entry which is preliminary data.</text>
</comment>
<evidence type="ECO:0000313" key="3">
    <source>
        <dbReference type="Proteomes" id="UP000821866"/>
    </source>
</evidence>